<dbReference type="EMBL" id="GL876968">
    <property type="protein sequence ID" value="KLU84724.1"/>
    <property type="molecule type" value="Genomic_DNA"/>
</dbReference>
<reference evidence="11" key="4">
    <citation type="journal article" date="2015" name="G3 (Bethesda)">
        <title>Genome sequences of three phytopathogenic species of the Magnaporthaceae family of fungi.</title>
        <authorList>
            <person name="Okagaki L.H."/>
            <person name="Nunes C.C."/>
            <person name="Sailsbery J."/>
            <person name="Clay B."/>
            <person name="Brown D."/>
            <person name="John T."/>
            <person name="Oh Y."/>
            <person name="Young N."/>
            <person name="Fitzgerald M."/>
            <person name="Haas B.J."/>
            <person name="Zeng Q."/>
            <person name="Young S."/>
            <person name="Adiconis X."/>
            <person name="Fan L."/>
            <person name="Levin J.Z."/>
            <person name="Mitchell T.K."/>
            <person name="Okubara P.A."/>
            <person name="Farman M.L."/>
            <person name="Kohn L.M."/>
            <person name="Birren B."/>
            <person name="Ma L.-J."/>
            <person name="Dean R.A."/>
        </authorList>
    </citation>
    <scope>NUCLEOTIDE SEQUENCE</scope>
    <source>
        <strain evidence="11">ATCC 64411 / 73-15</strain>
    </source>
</reference>
<reference evidence="10" key="3">
    <citation type="submission" date="2011-03" db="EMBL/GenBank/DDBJ databases">
        <title>Annotation of Magnaporthe poae ATCC 64411.</title>
        <authorList>
            <person name="Ma L.-J."/>
            <person name="Dead R."/>
            <person name="Young S.K."/>
            <person name="Zeng Q."/>
            <person name="Gargeya S."/>
            <person name="Fitzgerald M."/>
            <person name="Haas B."/>
            <person name="Abouelleil A."/>
            <person name="Alvarado L."/>
            <person name="Arachchi H.M."/>
            <person name="Berlin A."/>
            <person name="Brown A."/>
            <person name="Chapman S.B."/>
            <person name="Chen Z."/>
            <person name="Dunbar C."/>
            <person name="Freedman E."/>
            <person name="Gearin G."/>
            <person name="Gellesch M."/>
            <person name="Goldberg J."/>
            <person name="Griggs A."/>
            <person name="Gujja S."/>
            <person name="Heiman D."/>
            <person name="Howarth C."/>
            <person name="Larson L."/>
            <person name="Lui A."/>
            <person name="MacDonald P.J.P."/>
            <person name="Mehta T."/>
            <person name="Montmayeur A."/>
            <person name="Murphy C."/>
            <person name="Neiman D."/>
            <person name="Pearson M."/>
            <person name="Priest M."/>
            <person name="Roberts A."/>
            <person name="Saif S."/>
            <person name="Shea T."/>
            <person name="Shenoy N."/>
            <person name="Sisk P."/>
            <person name="Stolte C."/>
            <person name="Sykes S."/>
            <person name="Yandava C."/>
            <person name="Wortman J."/>
            <person name="Nusbaum C."/>
            <person name="Birren B."/>
        </authorList>
    </citation>
    <scope>NUCLEOTIDE SEQUENCE</scope>
    <source>
        <strain evidence="10">ATCC 64411</strain>
    </source>
</reference>
<dbReference type="GO" id="GO:0005886">
    <property type="term" value="C:plasma membrane"/>
    <property type="evidence" value="ECO:0007669"/>
    <property type="project" value="TreeGrafter"/>
</dbReference>
<feature type="transmembrane region" description="Helical" evidence="8">
    <location>
        <begin position="155"/>
        <end position="173"/>
    </location>
</feature>
<dbReference type="CDD" id="cd06186">
    <property type="entry name" value="NOX_Duox_like_FAD_NADP"/>
    <property type="match status" value="1"/>
</dbReference>
<keyword evidence="5" id="KW-0406">Ion transport</keyword>
<evidence type="ECO:0000256" key="6">
    <source>
        <dbReference type="ARBA" id="ARBA00023136"/>
    </source>
</evidence>
<feature type="compositionally biased region" description="Low complexity" evidence="7">
    <location>
        <begin position="56"/>
        <end position="67"/>
    </location>
</feature>
<feature type="transmembrane region" description="Helical" evidence="8">
    <location>
        <begin position="216"/>
        <end position="236"/>
    </location>
</feature>
<evidence type="ECO:0000256" key="1">
    <source>
        <dbReference type="ARBA" id="ARBA00004141"/>
    </source>
</evidence>
<dbReference type="OMA" id="GREVWWH"/>
<dbReference type="Proteomes" id="UP000011715">
    <property type="component" value="Unassembled WGS sequence"/>
</dbReference>
<dbReference type="VEuPathDB" id="FungiDB:MAPG_03763"/>
<dbReference type="EMBL" id="ADBL01000892">
    <property type="status" value="NOT_ANNOTATED_CDS"/>
    <property type="molecule type" value="Genomic_DNA"/>
</dbReference>
<dbReference type="PROSITE" id="PS51384">
    <property type="entry name" value="FAD_FR"/>
    <property type="match status" value="1"/>
</dbReference>
<evidence type="ECO:0000256" key="5">
    <source>
        <dbReference type="ARBA" id="ARBA00023065"/>
    </source>
</evidence>
<evidence type="ECO:0000256" key="7">
    <source>
        <dbReference type="SAM" id="MobiDB-lite"/>
    </source>
</evidence>
<feature type="transmembrane region" description="Helical" evidence="8">
    <location>
        <begin position="185"/>
        <end position="204"/>
    </location>
</feature>
<dbReference type="GO" id="GO:0000293">
    <property type="term" value="F:ferric-chelate reductase activity"/>
    <property type="evidence" value="ECO:0007669"/>
    <property type="project" value="TreeGrafter"/>
</dbReference>
<feature type="domain" description="FAD-binding FR-type" evidence="9">
    <location>
        <begin position="251"/>
        <end position="402"/>
    </location>
</feature>
<evidence type="ECO:0000313" key="10">
    <source>
        <dbReference type="EMBL" id="KLU84724.1"/>
    </source>
</evidence>
<dbReference type="STRING" id="644358.A0A0C4DUW8"/>
<protein>
    <submittedName>
        <fullName evidence="10">Metalloreductase Fre8</fullName>
    </submittedName>
</protein>
<proteinExistence type="predicted"/>
<dbReference type="EMBL" id="ADBL01000891">
    <property type="status" value="NOT_ANNOTATED_CDS"/>
    <property type="molecule type" value="Genomic_DNA"/>
</dbReference>
<feature type="transmembrane region" description="Helical" evidence="8">
    <location>
        <begin position="86"/>
        <end position="105"/>
    </location>
</feature>
<evidence type="ECO:0000259" key="9">
    <source>
        <dbReference type="PROSITE" id="PS51384"/>
    </source>
</evidence>
<dbReference type="InterPro" id="IPR051410">
    <property type="entry name" value="Ferric/Cupric_Reductase"/>
</dbReference>
<dbReference type="OrthoDB" id="10006946at2759"/>
<keyword evidence="6 8" id="KW-0472">Membrane</keyword>
<dbReference type="GO" id="GO:0015677">
    <property type="term" value="P:copper ion import"/>
    <property type="evidence" value="ECO:0007669"/>
    <property type="project" value="TreeGrafter"/>
</dbReference>
<evidence type="ECO:0000313" key="11">
    <source>
        <dbReference type="EnsemblFungi" id="MAPG_03763T0"/>
    </source>
</evidence>
<accession>A0A0C4DUW8</accession>
<sequence length="560" mass="60971">MAWPYRFVDLDADAKALRREALDRYALYSQLSVLLPVVAVLARRVARRAFASSSSSLASSSSDYSAVPDSPQLKSRRSSHRGERGVWVLGGAWAAWLLLLCFLGTGDDYLHVTKRFGIVAAAQLPVQYMLSLKYLNPFAYAFRTSHEEVNRWHRALGRIIYMLLLLHVVLYVNYLAQVGALSRRIFAPIVFAGVASWAGLNLLMATALPAVRRFSYRVFFVTHLLVSFAVPVLIFFHAPPMRVSMCVALASLLADITVRRLTTMTGRAVMEAIPGTDLVKVTVAIPPGRSNAFRQHPGSHVYVSIPEAARPDLTSTSSLLYEFLFNPFTVADVDDATGDLTLVARRRSGPMTAALARFAKSSPGSAASAPPTPSTAASRHANYDETRIPLFIEGPYGAARHFPNLAGPGFDRVLLVAGGVGATFAVPLYRAIRHDNPSAKVELVWALRGAGDATWAVLQQEQQLQQQQQRDEDEDDEDKGPVSILADENVHLFLTGPLLGGDSGSNLAFSHTIKHNGVAWPTAWGDVGIGADPATSHLVPGTVKDRTRQVLRNLGAVKIN</sequence>
<comment type="subcellular location">
    <subcellularLocation>
        <location evidence="1">Membrane</location>
        <topology evidence="1">Multi-pass membrane protein</topology>
    </subcellularLocation>
</comment>
<dbReference type="GO" id="GO:0006879">
    <property type="term" value="P:intracellular iron ion homeostasis"/>
    <property type="evidence" value="ECO:0007669"/>
    <property type="project" value="TreeGrafter"/>
</dbReference>
<feature type="region of interest" description="Disordered" evidence="7">
    <location>
        <begin position="56"/>
        <end position="77"/>
    </location>
</feature>
<dbReference type="GO" id="GO:0006826">
    <property type="term" value="P:iron ion transport"/>
    <property type="evidence" value="ECO:0007669"/>
    <property type="project" value="TreeGrafter"/>
</dbReference>
<dbReference type="AlphaFoldDB" id="A0A0C4DUW8"/>
<keyword evidence="12" id="KW-1185">Reference proteome</keyword>
<dbReference type="SUPFAM" id="SSF52343">
    <property type="entry name" value="Ferredoxin reductase-like, C-terminal NADP-linked domain"/>
    <property type="match status" value="1"/>
</dbReference>
<dbReference type="SFLD" id="SFLDS00052">
    <property type="entry name" value="Ferric_Reductase_Domain"/>
    <property type="match status" value="1"/>
</dbReference>
<evidence type="ECO:0000313" key="12">
    <source>
        <dbReference type="Proteomes" id="UP000011715"/>
    </source>
</evidence>
<dbReference type="InterPro" id="IPR013112">
    <property type="entry name" value="FAD-bd_8"/>
</dbReference>
<feature type="region of interest" description="Disordered" evidence="7">
    <location>
        <begin position="459"/>
        <end position="481"/>
    </location>
</feature>
<feature type="transmembrane region" description="Helical" evidence="8">
    <location>
        <begin position="117"/>
        <end position="135"/>
    </location>
</feature>
<feature type="compositionally biased region" description="Low complexity" evidence="7">
    <location>
        <begin position="459"/>
        <end position="468"/>
    </location>
</feature>
<dbReference type="eggNOG" id="KOG0039">
    <property type="taxonomic scope" value="Eukaryota"/>
</dbReference>
<organism evidence="11 12">
    <name type="scientific">Magnaporthiopsis poae (strain ATCC 64411 / 73-15)</name>
    <name type="common">Kentucky bluegrass fungus</name>
    <name type="synonym">Magnaporthe poae</name>
    <dbReference type="NCBI Taxonomy" id="644358"/>
    <lineage>
        <taxon>Eukaryota</taxon>
        <taxon>Fungi</taxon>
        <taxon>Dikarya</taxon>
        <taxon>Ascomycota</taxon>
        <taxon>Pezizomycotina</taxon>
        <taxon>Sordariomycetes</taxon>
        <taxon>Sordariomycetidae</taxon>
        <taxon>Magnaporthales</taxon>
        <taxon>Magnaporthaceae</taxon>
        <taxon>Magnaporthiopsis</taxon>
    </lineage>
</organism>
<name>A0A0C4DUW8_MAGP6</name>
<evidence type="ECO:0000256" key="3">
    <source>
        <dbReference type="ARBA" id="ARBA00022692"/>
    </source>
</evidence>
<dbReference type="InterPro" id="IPR013130">
    <property type="entry name" value="Fe3_Rdtase_TM_dom"/>
</dbReference>
<dbReference type="Gene3D" id="3.40.50.80">
    <property type="entry name" value="Nucleotide-binding domain of ferredoxin-NADP reductase (FNR) module"/>
    <property type="match status" value="1"/>
</dbReference>
<feature type="transmembrane region" description="Helical" evidence="8">
    <location>
        <begin position="25"/>
        <end position="42"/>
    </location>
</feature>
<evidence type="ECO:0000256" key="4">
    <source>
        <dbReference type="ARBA" id="ARBA00022989"/>
    </source>
</evidence>
<dbReference type="PANTHER" id="PTHR32361:SF28">
    <property type="entry name" value="FRP1P"/>
    <property type="match status" value="1"/>
</dbReference>
<dbReference type="EnsemblFungi" id="MAPG_03763T0">
    <property type="protein sequence ID" value="MAPG_03763T0"/>
    <property type="gene ID" value="MAPG_03763"/>
</dbReference>
<dbReference type="InterPro" id="IPR017927">
    <property type="entry name" value="FAD-bd_FR_type"/>
</dbReference>
<reference evidence="10" key="1">
    <citation type="submission" date="2010-05" db="EMBL/GenBank/DDBJ databases">
        <title>The Genome Sequence of Magnaporthe poae strain ATCC 64411.</title>
        <authorList>
            <consortium name="The Broad Institute Genome Sequencing Platform"/>
            <consortium name="Broad Institute Genome Sequencing Center for Infectious Disease"/>
            <person name="Ma L.-J."/>
            <person name="Dead R."/>
            <person name="Young S."/>
            <person name="Zeng Q."/>
            <person name="Koehrsen M."/>
            <person name="Alvarado L."/>
            <person name="Berlin A."/>
            <person name="Chapman S.B."/>
            <person name="Chen Z."/>
            <person name="Freedman E."/>
            <person name="Gellesch M."/>
            <person name="Goldberg J."/>
            <person name="Griggs A."/>
            <person name="Gujja S."/>
            <person name="Heilman E.R."/>
            <person name="Heiman D."/>
            <person name="Hepburn T."/>
            <person name="Howarth C."/>
            <person name="Jen D."/>
            <person name="Larson L."/>
            <person name="Mehta T."/>
            <person name="Neiman D."/>
            <person name="Pearson M."/>
            <person name="Roberts A."/>
            <person name="Saif S."/>
            <person name="Shea T."/>
            <person name="Shenoy N."/>
            <person name="Sisk P."/>
            <person name="Stolte C."/>
            <person name="Sykes S."/>
            <person name="Walk T."/>
            <person name="White J."/>
            <person name="Yandava C."/>
            <person name="Haas B."/>
            <person name="Nusbaum C."/>
            <person name="Birren B."/>
        </authorList>
    </citation>
    <scope>NUCLEOTIDE SEQUENCE</scope>
    <source>
        <strain evidence="10">ATCC 64411</strain>
    </source>
</reference>
<keyword evidence="2" id="KW-0813">Transport</keyword>
<evidence type="ECO:0000256" key="8">
    <source>
        <dbReference type="SAM" id="Phobius"/>
    </source>
</evidence>
<dbReference type="SFLD" id="SFLDG01168">
    <property type="entry name" value="Ferric_reductase_subgroup_(FRE"/>
    <property type="match status" value="1"/>
</dbReference>
<evidence type="ECO:0000256" key="2">
    <source>
        <dbReference type="ARBA" id="ARBA00022448"/>
    </source>
</evidence>
<reference evidence="12" key="2">
    <citation type="submission" date="2010-05" db="EMBL/GenBank/DDBJ databases">
        <title>The genome sequence of Magnaporthe poae strain ATCC 64411.</title>
        <authorList>
            <person name="Ma L.-J."/>
            <person name="Dead R."/>
            <person name="Young S."/>
            <person name="Zeng Q."/>
            <person name="Koehrsen M."/>
            <person name="Alvarado L."/>
            <person name="Berlin A."/>
            <person name="Chapman S.B."/>
            <person name="Chen Z."/>
            <person name="Freedman E."/>
            <person name="Gellesch M."/>
            <person name="Goldberg J."/>
            <person name="Griggs A."/>
            <person name="Gujja S."/>
            <person name="Heilman E.R."/>
            <person name="Heiman D."/>
            <person name="Hepburn T."/>
            <person name="Howarth C."/>
            <person name="Jen D."/>
            <person name="Larson L."/>
            <person name="Mehta T."/>
            <person name="Neiman D."/>
            <person name="Pearson M."/>
            <person name="Roberts A."/>
            <person name="Saif S."/>
            <person name="Shea T."/>
            <person name="Shenoy N."/>
            <person name="Sisk P."/>
            <person name="Stolte C."/>
            <person name="Sykes S."/>
            <person name="Walk T."/>
            <person name="White J."/>
            <person name="Yandava C."/>
            <person name="Haas B."/>
            <person name="Nusbaum C."/>
            <person name="Birren B."/>
        </authorList>
    </citation>
    <scope>NUCLEOTIDE SEQUENCE [LARGE SCALE GENOMIC DNA]</scope>
    <source>
        <strain evidence="12">ATCC 64411 / 73-15</strain>
    </source>
</reference>
<reference evidence="11" key="5">
    <citation type="submission" date="2015-06" db="UniProtKB">
        <authorList>
            <consortium name="EnsemblFungi"/>
        </authorList>
    </citation>
    <scope>IDENTIFICATION</scope>
    <source>
        <strain evidence="11">ATCC 64411</strain>
    </source>
</reference>
<dbReference type="PANTHER" id="PTHR32361">
    <property type="entry name" value="FERRIC/CUPRIC REDUCTASE TRANSMEMBRANE COMPONENT"/>
    <property type="match status" value="1"/>
</dbReference>
<keyword evidence="4 8" id="KW-1133">Transmembrane helix</keyword>
<gene>
    <name evidence="10" type="ORF">MAPG_03763</name>
</gene>
<keyword evidence="3 8" id="KW-0812">Transmembrane</keyword>
<dbReference type="Pfam" id="PF01794">
    <property type="entry name" value="Ferric_reduct"/>
    <property type="match status" value="1"/>
</dbReference>
<dbReference type="Pfam" id="PF08022">
    <property type="entry name" value="FAD_binding_8"/>
    <property type="match status" value="1"/>
</dbReference>
<dbReference type="InterPro" id="IPR039261">
    <property type="entry name" value="FNR_nucleotide-bd"/>
</dbReference>